<dbReference type="EMBL" id="CP056030">
    <property type="protein sequence ID" value="QKZ05445.1"/>
    <property type="molecule type" value="Genomic_DNA"/>
</dbReference>
<feature type="compositionally biased region" description="Basic and acidic residues" evidence="1">
    <location>
        <begin position="25"/>
        <end position="38"/>
    </location>
</feature>
<keyword evidence="2" id="KW-0732">Signal</keyword>
<keyword evidence="4" id="KW-1185">Reference proteome</keyword>
<evidence type="ECO:0000256" key="2">
    <source>
        <dbReference type="SAM" id="SignalP"/>
    </source>
</evidence>
<dbReference type="Proteomes" id="UP000509568">
    <property type="component" value="Chromosome"/>
</dbReference>
<sequence>MKPALALKPLVFALAAVMAVAAHAGDDRNQGGHGDPHHGGHQQQPDPMLQIQLTAGAAAVVSDAQHSSGNAVLNEGTKNSATIDSSAANSNGNLGVNVAGGDANQQDNAAAIATADESFIFGSAYAQTTATQSNTSNTVANYSTTAKTSLTGTANGSSGNIGINVTSGDYNQQKNNLAIAVSGGRVAGASASADQTSSGNTVGNVADRTYSKDTLYATYHATGSYKGTGTGTVGGNDSHSGQDNRGGHQSSSQPLAFKESGSVELNGVASYQVLTPTGWANPVNNSASVSNSLNNVSGNVGANVSAGVGNQQSNSLSIAAGCKACM</sequence>
<dbReference type="AlphaFoldDB" id="A0A7D5H1H2"/>
<proteinExistence type="predicted"/>
<feature type="region of interest" description="Disordered" evidence="1">
    <location>
        <begin position="226"/>
        <end position="255"/>
    </location>
</feature>
<feature type="chain" id="PRO_5029016177" evidence="2">
    <location>
        <begin position="25"/>
        <end position="326"/>
    </location>
</feature>
<dbReference type="RefSeq" id="WP_158153326.1">
    <property type="nucleotide sequence ID" value="NZ_CP056030.1"/>
</dbReference>
<organism evidence="3 4">
    <name type="scientific">Pseudomonas eucalypticola</name>
    <dbReference type="NCBI Taxonomy" id="2599595"/>
    <lineage>
        <taxon>Bacteria</taxon>
        <taxon>Pseudomonadati</taxon>
        <taxon>Pseudomonadota</taxon>
        <taxon>Gammaproteobacteria</taxon>
        <taxon>Pseudomonadales</taxon>
        <taxon>Pseudomonadaceae</taxon>
        <taxon>Pseudomonas</taxon>
    </lineage>
</organism>
<protein>
    <submittedName>
        <fullName evidence="3">Heme utilization protein</fullName>
    </submittedName>
</protein>
<reference evidence="3 4" key="1">
    <citation type="submission" date="2020-06" db="EMBL/GenBank/DDBJ databases">
        <title>Pseudomonas eucalypticola sp. nov., an endophyte of Eucalyptus dunnii leaves with biocontrol ability of eucalyptus leaf blight.</title>
        <authorList>
            <person name="Liu Y."/>
            <person name="Song Z."/>
            <person name="Zeng H."/>
            <person name="Lu M."/>
            <person name="Wang X."/>
            <person name="Lian X."/>
            <person name="Zhang Q."/>
        </authorList>
    </citation>
    <scope>NUCLEOTIDE SEQUENCE [LARGE SCALE GENOMIC DNA]</scope>
    <source>
        <strain evidence="3 4">NP-1</strain>
    </source>
</reference>
<feature type="signal peptide" evidence="2">
    <location>
        <begin position="1"/>
        <end position="24"/>
    </location>
</feature>
<gene>
    <name evidence="3" type="ORF">HWQ56_17235</name>
</gene>
<evidence type="ECO:0000256" key="1">
    <source>
        <dbReference type="SAM" id="MobiDB-lite"/>
    </source>
</evidence>
<evidence type="ECO:0000313" key="4">
    <source>
        <dbReference type="Proteomes" id="UP000509568"/>
    </source>
</evidence>
<dbReference type="KEGG" id="pez:HWQ56_17235"/>
<feature type="region of interest" description="Disordered" evidence="1">
    <location>
        <begin position="25"/>
        <end position="45"/>
    </location>
</feature>
<name>A0A7D5H1H2_9PSED</name>
<evidence type="ECO:0000313" key="3">
    <source>
        <dbReference type="EMBL" id="QKZ05445.1"/>
    </source>
</evidence>
<accession>A0A7D5H1H2</accession>